<proteinExistence type="predicted"/>
<accession>V2UJV4</accession>
<dbReference type="Pfam" id="PF13723">
    <property type="entry name" value="Ketoacyl-synt_2"/>
    <property type="match status" value="1"/>
</dbReference>
<comment type="caution">
    <text evidence="2">The sequence shown here is derived from an EMBL/GenBank/DDBJ whole genome shotgun (WGS) entry which is preliminary data.</text>
</comment>
<dbReference type="PATRIC" id="fig|1341683.3.peg.2206"/>
<feature type="domain" description="Beta-ketoacyl synthase-like N-terminal" evidence="1">
    <location>
        <begin position="19"/>
        <end position="188"/>
    </location>
</feature>
<evidence type="ECO:0000313" key="3">
    <source>
        <dbReference type="Proteomes" id="UP000018418"/>
    </source>
</evidence>
<dbReference type="Proteomes" id="UP000018418">
    <property type="component" value="Unassembled WGS sequence"/>
</dbReference>
<evidence type="ECO:0000313" key="2">
    <source>
        <dbReference type="EMBL" id="ESK50257.1"/>
    </source>
</evidence>
<name>V2UJV4_9GAMM</name>
<gene>
    <name evidence="2" type="ORF">P255_02233</name>
</gene>
<dbReference type="EMBL" id="AYEU01000007">
    <property type="protein sequence ID" value="ESK50257.1"/>
    <property type="molecule type" value="Genomic_DNA"/>
</dbReference>
<sequence length="211" mass="23632">MNLQLQVQQLYSTDHHADLQVLQAIPAMQRRRLSTLAKLAFNGAIQALQTYDIDYIVWASHFGDEQKTLNILQDVLQGHTPSPTQFSTSVHNAIAGLYSILYQDATPSTSLSCSWSEAVVEAYAFLKTHPTAQRALVVYYDAPLPDVYEGVNRFDAFSVAAVLSLSEPNVQFDPVLKIETSHQPPEQDAQEFLQFWQMGTPQSASGKWQRC</sequence>
<organism evidence="2 3">
    <name type="scientific">Acinetobacter brisouii CIP 110357</name>
    <dbReference type="NCBI Taxonomy" id="1341683"/>
    <lineage>
        <taxon>Bacteria</taxon>
        <taxon>Pseudomonadati</taxon>
        <taxon>Pseudomonadota</taxon>
        <taxon>Gammaproteobacteria</taxon>
        <taxon>Moraxellales</taxon>
        <taxon>Moraxellaceae</taxon>
        <taxon>Acinetobacter</taxon>
    </lineage>
</organism>
<protein>
    <recommendedName>
        <fullName evidence="1">Beta-ketoacyl synthase-like N-terminal domain-containing protein</fullName>
    </recommendedName>
</protein>
<dbReference type="InterPro" id="IPR014030">
    <property type="entry name" value="Ketoacyl_synth_N"/>
</dbReference>
<dbReference type="HOGENOM" id="CLU_086378_0_0_6"/>
<dbReference type="AlphaFoldDB" id="V2UJV4"/>
<reference evidence="2 3" key="1">
    <citation type="submission" date="2013-10" db="EMBL/GenBank/DDBJ databases">
        <title>The Genome Sequence of Acinetobacter brisouii CIP 110357.</title>
        <authorList>
            <consortium name="The Broad Institute Genomics Platform"/>
            <consortium name="The Broad Institute Genome Sequencing Center for Infectious Disease"/>
            <person name="Cerqueira G."/>
            <person name="Feldgarden M."/>
            <person name="Courvalin P."/>
            <person name="Grillot-Courvalin C."/>
            <person name="Clermont D."/>
            <person name="Rocha E."/>
            <person name="Yoon E.-J."/>
            <person name="Nemec A."/>
            <person name="Young S.K."/>
            <person name="Zeng Q."/>
            <person name="Gargeya S."/>
            <person name="Fitzgerald M."/>
            <person name="Abouelleil A."/>
            <person name="Alvarado L."/>
            <person name="Berlin A.M."/>
            <person name="Chapman S.B."/>
            <person name="Gainer-Dewar J."/>
            <person name="Goldberg J."/>
            <person name="Gnerre S."/>
            <person name="Griggs A."/>
            <person name="Gujja S."/>
            <person name="Hansen M."/>
            <person name="Howarth C."/>
            <person name="Imamovic A."/>
            <person name="Ireland A."/>
            <person name="Larimer J."/>
            <person name="McCowan C."/>
            <person name="Murphy C."/>
            <person name="Pearson M."/>
            <person name="Poon T.W."/>
            <person name="Priest M."/>
            <person name="Roberts A."/>
            <person name="Saif S."/>
            <person name="Shea T."/>
            <person name="Sykes S."/>
            <person name="Wortman J."/>
            <person name="Nusbaum C."/>
            <person name="Birren B."/>
        </authorList>
    </citation>
    <scope>NUCLEOTIDE SEQUENCE [LARGE SCALE GENOMIC DNA]</scope>
    <source>
        <strain evidence="2 3">CIP 110357</strain>
    </source>
</reference>
<dbReference type="RefSeq" id="WP_004902232.1">
    <property type="nucleotide sequence ID" value="NZ_BBTI01000006.1"/>
</dbReference>
<keyword evidence="3" id="KW-1185">Reference proteome</keyword>
<evidence type="ECO:0000259" key="1">
    <source>
        <dbReference type="Pfam" id="PF13723"/>
    </source>
</evidence>